<dbReference type="Pfam" id="PF21167">
    <property type="entry name" value="DUF6851"/>
    <property type="match status" value="1"/>
</dbReference>
<dbReference type="SUPFAM" id="SSF48317">
    <property type="entry name" value="Acid phosphatase/Vanadium-dependent haloperoxidase"/>
    <property type="match status" value="1"/>
</dbReference>
<accession>A7KGZ9</accession>
<dbReference type="Gene3D" id="1.10.606.20">
    <property type="match status" value="1"/>
</dbReference>
<dbReference type="InterPro" id="IPR036938">
    <property type="entry name" value="PAP2/HPO_sf"/>
</dbReference>
<dbReference type="InterPro" id="IPR052559">
    <property type="entry name" value="V-haloperoxidase"/>
</dbReference>
<organism evidence="3">
    <name type="scientific">Streptomyces aculeolatus</name>
    <dbReference type="NCBI Taxonomy" id="270689"/>
    <lineage>
        <taxon>Bacteria</taxon>
        <taxon>Bacillati</taxon>
        <taxon>Actinomycetota</taxon>
        <taxon>Actinomycetes</taxon>
        <taxon>Kitasatosporales</taxon>
        <taxon>Streptomycetaceae</taxon>
        <taxon>Streptomyces</taxon>
    </lineage>
</organism>
<dbReference type="PANTHER" id="PTHR34599">
    <property type="entry name" value="PEROXIDASE-RELATED"/>
    <property type="match status" value="1"/>
</dbReference>
<dbReference type="InterPro" id="IPR049283">
    <property type="entry name" value="DUF6851"/>
</dbReference>
<dbReference type="PROSITE" id="PS51318">
    <property type="entry name" value="TAT"/>
    <property type="match status" value="1"/>
</dbReference>
<protein>
    <submittedName>
        <fullName evidence="3">NapH1</fullName>
    </submittedName>
</protein>
<dbReference type="AlphaFoldDB" id="A7KGZ9"/>
<sequence>MTTSGHTSSSDYSPRRRSMLLGGLGGAAALSAAGFTGMASASPRGSAGSKAAAIEFDLDKDNYIKWAQPTDENAGQSPTLAILGPMDVTVFLWINRVVWLAAFDALAPYHETAVGVYSQIPRRPSSESATNRNLNIAALHAQHGVWKRVLPQQVDQLRQLMTALGLDPSDETENLSSPVGIGNVAAKNAFNALKNDGMNFLGYEGRKYNPRPWSDYTGYVPVNTAFKVNNPSRWQPQLQAHNARRAGGGPGDLGIYVTQHFVTPQIARTKAHIFRDPSRFRIPRPEFSDHTNTRAYKREVDAIIDASANLNDERKALAEIMENKLWGIGHSSIVIANKYDQNNEMGVHGWAHWMLSHVLATFEPLIAAWHHKRIYDAVRPVTAVRHVYGNRKIRAWGGVGMGTVDDIRASEWSSYLPVGDHPEYPSGSTSLCSATSQAARRYFESDELDWTINYKAGSTVVEPGITPGKDLSIHIPTWTDFTRTCGNSRVWGGVHFQTTVDRTIVFGEQFGDLAHEFVERHVKGDVKD</sequence>
<gene>
    <name evidence="3" type="primary">napH1</name>
</gene>
<dbReference type="InterPro" id="IPR055161">
    <property type="entry name" value="NapH1-like_2nd"/>
</dbReference>
<dbReference type="PANTHER" id="PTHR34599:SF2">
    <property type="entry name" value="TRAF-TYPE DOMAIN-CONTAINING PROTEIN"/>
    <property type="match status" value="1"/>
</dbReference>
<dbReference type="InterPro" id="IPR006311">
    <property type="entry name" value="TAT_signal"/>
</dbReference>
<dbReference type="Pfam" id="PF22778">
    <property type="entry name" value="VCPO_2nd"/>
    <property type="match status" value="1"/>
</dbReference>
<evidence type="ECO:0000313" key="3">
    <source>
        <dbReference type="EMBL" id="ABS50458.1"/>
    </source>
</evidence>
<name>A7KGZ9_9ACTN</name>
<feature type="domain" description="Vanadium-dependent haloperoxidase NapH1-like second helical-bundle" evidence="2">
    <location>
        <begin position="359"/>
        <end position="528"/>
    </location>
</feature>
<feature type="domain" description="DUF6851" evidence="1">
    <location>
        <begin position="98"/>
        <end position="236"/>
    </location>
</feature>
<proteinExistence type="predicted"/>
<evidence type="ECO:0000259" key="2">
    <source>
        <dbReference type="Pfam" id="PF22778"/>
    </source>
</evidence>
<evidence type="ECO:0000259" key="1">
    <source>
        <dbReference type="Pfam" id="PF21167"/>
    </source>
</evidence>
<reference evidence="3" key="1">
    <citation type="journal article" date="2007" name="J. Biol. Chem.">
        <title>Molecular basis for chloronium-mediated meroterpene cyclization: cloning, sequencing, and heterologous expression of the napyradiomycin biosynthetic gene cluster.</title>
        <authorList>
            <person name="Winter J.M."/>
            <person name="Moffitt M.C."/>
            <person name="Zazopoulos E."/>
            <person name="McAlpine J.B."/>
            <person name="Dorrestein P.C."/>
            <person name="Moore B.S."/>
        </authorList>
    </citation>
    <scope>NUCLEOTIDE SEQUENCE</scope>
    <source>
        <strain evidence="3">NRRL 18422</strain>
    </source>
</reference>
<dbReference type="EMBL" id="EF397638">
    <property type="protein sequence ID" value="ABS50458.1"/>
    <property type="molecule type" value="Genomic_DNA"/>
</dbReference>